<reference evidence="1" key="1">
    <citation type="journal article" date="2023" name="Microbiol. Spectr.">
        <title>Whole-genome sequencing provides insights into a novel species: Providencia hangzhouensis associated with urinary tract infections.</title>
        <authorList>
            <person name="Dong X."/>
            <person name="Yu Y."/>
            <person name="Liu J."/>
            <person name="Cao D."/>
            <person name="Xiang Y."/>
            <person name="Bi K."/>
            <person name="Yuan X."/>
            <person name="Li S."/>
            <person name="Wu T."/>
            <person name="Zhang Y."/>
        </authorList>
    </citation>
    <scope>NUCLEOTIDE SEQUENCE</scope>
    <source>
        <strain evidence="1">PR-310</strain>
    </source>
</reference>
<evidence type="ECO:0000313" key="1">
    <source>
        <dbReference type="EMBL" id="WNK25921.1"/>
    </source>
</evidence>
<evidence type="ECO:0000313" key="2">
    <source>
        <dbReference type="Proteomes" id="UP001163184"/>
    </source>
</evidence>
<dbReference type="GeneID" id="92274524"/>
<organism evidence="1 2">
    <name type="scientific">Providencia hangzhouensis</name>
    <dbReference type="NCBI Taxonomy" id="3031799"/>
    <lineage>
        <taxon>Bacteria</taxon>
        <taxon>Pseudomonadati</taxon>
        <taxon>Pseudomonadota</taxon>
        <taxon>Gammaproteobacteria</taxon>
        <taxon>Enterobacterales</taxon>
        <taxon>Morganellaceae</taxon>
        <taxon>Providencia</taxon>
    </lineage>
</organism>
<protein>
    <submittedName>
        <fullName evidence="1">Uncharacterized protein</fullName>
    </submittedName>
</protein>
<keyword evidence="2" id="KW-1185">Reference proteome</keyword>
<sequence length="73" mass="8538">MPLPRYRNHEIGLTGRFKFRRQNLTGLPVLQVEVDIKRSRYPLDSPSNDIKTMTGWRDATYEEAIRVQIDYGG</sequence>
<dbReference type="RefSeq" id="WP_096863824.1">
    <property type="nucleotide sequence ID" value="NZ_CP135052.1"/>
</dbReference>
<name>A0ABY9ZDT9_9GAMM</name>
<gene>
    <name evidence="1" type="ORF">PZ638_08650</name>
</gene>
<proteinExistence type="predicted"/>
<accession>A0ABY9ZDT9</accession>
<dbReference type="EMBL" id="CP135052">
    <property type="protein sequence ID" value="WNK25921.1"/>
    <property type="molecule type" value="Genomic_DNA"/>
</dbReference>
<dbReference type="Proteomes" id="UP001163184">
    <property type="component" value="Chromosome"/>
</dbReference>